<evidence type="ECO:0000313" key="9">
    <source>
        <dbReference type="Proteomes" id="UP000648239"/>
    </source>
</evidence>
<comment type="caution">
    <text evidence="8">The sequence shown here is derived from an EMBL/GenBank/DDBJ whole genome shotgun (WGS) entry which is preliminary data.</text>
</comment>
<proteinExistence type="inferred from homology"/>
<dbReference type="Pfam" id="PF00370">
    <property type="entry name" value="FGGY_N"/>
    <property type="match status" value="1"/>
</dbReference>
<reference evidence="8 9" key="1">
    <citation type="submission" date="2020-08" db="EMBL/GenBank/DDBJ databases">
        <title>Acidobacteriota in marine sediments use diverse sulfur dissimilation pathways.</title>
        <authorList>
            <person name="Wasmund K."/>
        </authorList>
    </citation>
    <scope>NUCLEOTIDE SEQUENCE [LARGE SCALE GENOMIC DNA]</scope>
    <source>
        <strain evidence="8">MAG AM4</strain>
    </source>
</reference>
<evidence type="ECO:0000256" key="2">
    <source>
        <dbReference type="ARBA" id="ARBA00022679"/>
    </source>
</evidence>
<evidence type="ECO:0000256" key="4">
    <source>
        <dbReference type="ARBA" id="ARBA00022777"/>
    </source>
</evidence>
<accession>A0A8J7C351</accession>
<feature type="domain" description="Carbohydrate kinase FGGY C-terminal" evidence="7">
    <location>
        <begin position="320"/>
        <end position="422"/>
    </location>
</feature>
<dbReference type="InterPro" id="IPR000577">
    <property type="entry name" value="Carb_kinase_FGGY"/>
</dbReference>
<evidence type="ECO:0000256" key="3">
    <source>
        <dbReference type="ARBA" id="ARBA00022741"/>
    </source>
</evidence>
<dbReference type="SUPFAM" id="SSF53067">
    <property type="entry name" value="Actin-like ATPase domain"/>
    <property type="match status" value="2"/>
</dbReference>
<evidence type="ECO:0000313" key="8">
    <source>
        <dbReference type="EMBL" id="MBD3868866.1"/>
    </source>
</evidence>
<feature type="domain" description="Carbohydrate kinase FGGY N-terminal" evidence="6">
    <location>
        <begin position="3"/>
        <end position="221"/>
    </location>
</feature>
<keyword evidence="3" id="KW-0547">Nucleotide-binding</keyword>
<dbReference type="PANTHER" id="PTHR10196">
    <property type="entry name" value="SUGAR KINASE"/>
    <property type="match status" value="1"/>
</dbReference>
<organism evidence="8 9">
    <name type="scientific">Candidatus Polarisedimenticola svalbardensis</name>
    <dbReference type="NCBI Taxonomy" id="2886004"/>
    <lineage>
        <taxon>Bacteria</taxon>
        <taxon>Pseudomonadati</taxon>
        <taxon>Acidobacteriota</taxon>
        <taxon>Candidatus Polarisedimenticolia</taxon>
        <taxon>Candidatus Polarisedimenticolales</taxon>
        <taxon>Candidatus Polarisedimenticolaceae</taxon>
        <taxon>Candidatus Polarisedimenticola</taxon>
    </lineage>
</organism>
<dbReference type="InterPro" id="IPR043129">
    <property type="entry name" value="ATPase_NBD"/>
</dbReference>
<dbReference type="Gene3D" id="3.30.420.40">
    <property type="match status" value="2"/>
</dbReference>
<keyword evidence="2" id="KW-0808">Transferase</keyword>
<keyword evidence="5" id="KW-0067">ATP-binding</keyword>
<dbReference type="PIRSF" id="PIRSF000538">
    <property type="entry name" value="GlpK"/>
    <property type="match status" value="1"/>
</dbReference>
<gene>
    <name evidence="8" type="ORF">IFK94_12130</name>
</gene>
<protein>
    <recommendedName>
        <fullName evidence="10">Glycerol kinase</fullName>
    </recommendedName>
</protein>
<dbReference type="InterPro" id="IPR018485">
    <property type="entry name" value="FGGY_C"/>
</dbReference>
<dbReference type="GO" id="GO:0005524">
    <property type="term" value="F:ATP binding"/>
    <property type="evidence" value="ECO:0007669"/>
    <property type="project" value="UniProtKB-KW"/>
</dbReference>
<comment type="similarity">
    <text evidence="1">Belongs to the FGGY kinase family.</text>
</comment>
<name>A0A8J7C351_9BACT</name>
<dbReference type="EMBL" id="JACXWD010000046">
    <property type="protein sequence ID" value="MBD3868866.1"/>
    <property type="molecule type" value="Genomic_DNA"/>
</dbReference>
<dbReference type="GO" id="GO:0005829">
    <property type="term" value="C:cytosol"/>
    <property type="evidence" value="ECO:0007669"/>
    <property type="project" value="TreeGrafter"/>
</dbReference>
<evidence type="ECO:0000256" key="5">
    <source>
        <dbReference type="ARBA" id="ARBA00022840"/>
    </source>
</evidence>
<evidence type="ECO:0000256" key="1">
    <source>
        <dbReference type="ARBA" id="ARBA00009156"/>
    </source>
</evidence>
<dbReference type="AlphaFoldDB" id="A0A8J7C351"/>
<evidence type="ECO:0000259" key="6">
    <source>
        <dbReference type="Pfam" id="PF00370"/>
    </source>
</evidence>
<dbReference type="Proteomes" id="UP000648239">
    <property type="component" value="Unassembled WGS sequence"/>
</dbReference>
<dbReference type="GO" id="GO:0006071">
    <property type="term" value="P:glycerol metabolic process"/>
    <property type="evidence" value="ECO:0007669"/>
    <property type="project" value="TreeGrafter"/>
</dbReference>
<dbReference type="InterPro" id="IPR018484">
    <property type="entry name" value="FGGY_N"/>
</dbReference>
<evidence type="ECO:0000259" key="7">
    <source>
        <dbReference type="Pfam" id="PF02782"/>
    </source>
</evidence>
<keyword evidence="4" id="KW-0418">Kinase</keyword>
<dbReference type="Pfam" id="PF02782">
    <property type="entry name" value="FGGY_C"/>
    <property type="match status" value="1"/>
</dbReference>
<dbReference type="PANTHER" id="PTHR10196:SF69">
    <property type="entry name" value="GLYCEROL KINASE"/>
    <property type="match status" value="1"/>
</dbReference>
<sequence>MHYLTIDQGGHGSRAVLFDGSGRLVGSALVNVAEHRPMPGRVEQDPVEILESIRNAVHRLLAAHGDIEITAAGLATQRSSVICWDRQSGEPLTPVISWQDRRQGPFLPPHDRSHEEVRRRTGLRISPHYGAGKLRWCLENNRAVASSMKAGRLACGPLASFLLFSLLPERPLVVDPANGCRTLLWNLEGGGWDQELLEWAGVPRSVLPQPAPTRSRFGFLSTAAGPVPLTVLNGDQSCVPFALGKPREDTVYVNLGTGAFLQRIRSRGSSSPNGLLRSVILQDGKVSLQVEEGTVNGAGSALDVTGCNEVQGPWLESEEPPLYLNGVSGLGSPWWEPDFPTRFIGEGDAAATRDGVVESILFLIRANLDRMRECGPVDRLVVTGGLSRSTPVCRRLADLCDLTVVRPEMDEATSAGLAFLTAGSPGNWNENPAVETFTPAGDHPIRRRYGRWLSAMERLLQR</sequence>
<evidence type="ECO:0008006" key="10">
    <source>
        <dbReference type="Google" id="ProtNLM"/>
    </source>
</evidence>
<dbReference type="GO" id="GO:0004370">
    <property type="term" value="F:glycerol kinase activity"/>
    <property type="evidence" value="ECO:0007669"/>
    <property type="project" value="TreeGrafter"/>
</dbReference>